<accession>A0AAW2ZQ21</accession>
<evidence type="ECO:0000313" key="2">
    <source>
        <dbReference type="EMBL" id="KAL0491266.1"/>
    </source>
</evidence>
<comment type="caution">
    <text evidence="2">The sequence shown here is derived from an EMBL/GenBank/DDBJ whole genome shotgun (WGS) entry which is preliminary data.</text>
</comment>
<feature type="compositionally biased region" description="Low complexity" evidence="1">
    <location>
        <begin position="416"/>
        <end position="426"/>
    </location>
</feature>
<feature type="region of interest" description="Disordered" evidence="1">
    <location>
        <begin position="406"/>
        <end position="434"/>
    </location>
</feature>
<organism evidence="2 3">
    <name type="scientific">Acrasis kona</name>
    <dbReference type="NCBI Taxonomy" id="1008807"/>
    <lineage>
        <taxon>Eukaryota</taxon>
        <taxon>Discoba</taxon>
        <taxon>Heterolobosea</taxon>
        <taxon>Tetramitia</taxon>
        <taxon>Eutetramitia</taxon>
        <taxon>Acrasidae</taxon>
        <taxon>Acrasis</taxon>
    </lineage>
</organism>
<reference evidence="2 3" key="1">
    <citation type="submission" date="2024-03" db="EMBL/GenBank/DDBJ databases">
        <title>The Acrasis kona genome and developmental transcriptomes reveal deep origins of eukaryotic multicellular pathways.</title>
        <authorList>
            <person name="Sheikh S."/>
            <person name="Fu C.-J."/>
            <person name="Brown M.W."/>
            <person name="Baldauf S.L."/>
        </authorList>
    </citation>
    <scope>NUCLEOTIDE SEQUENCE [LARGE SCALE GENOMIC DNA]</scope>
    <source>
        <strain evidence="2 3">ATCC MYA-3509</strain>
    </source>
</reference>
<sequence length="732" mass="84283">MHHKKTTKLNKVNIHSYDVDAVSPFRPMSPRSVSVLCKKEKNGEVEEPTFINEPKKQGVEILVPISHQVDHRLKVNEIAKVVKNEYAARYLESIKVNVTPANIAKVHNTVPMSSCTITRKRDALHEQYLCFRPNFVSEKQSTVKTRAKLKDELEREILKGLSGTRNYVDTSVLEGVTNDDDLEAEVDGAMVSRKSGSTDEDGRRQVTANVLRTQTTHIPPFKEYSKKFLYPYNAAKDLKNSENVVRRQSTGSDKISRGDQSLSIYEITKLDREQERLFVMQQQLLEEQRQIQEMNRKKQREQSNHVQQTLETSSDDSSDQDTKPKEPPITPKRKVQINSRGSPRTDLMKVSKLNKPAPAIKPQIDTNLKKVRIAHLSPATPMQDEQSFLLTSSNVIKKRYASIFDSTTQKSQQVTNNSNNSNNNNNNDDDDDMINDDLIREKQFELQCARELKKPPYLSEYEIVNLQRSFLRNFPFNMWSNLTNSQINSIKNQLSSMKLSNFIMGFTCFCYWTFLKEYASDKEQSYDIDTNFLKVYEEIVEIISAHKHSKLTLTVHLPITLLCIRVTSETVFRICYLNWWNSKYGELMALKMDNLISFLFDPQDFFSHLAPLESNQKERKIHQQISTLQKKNNNGHKSNSAYTLSPVIKFLLNDASSLGSRNLIMKQNYTQKDIDTVMDPSIGEMLKPEIKSKLLNIYMTKFQVGRSKNKSENKYAVDRVKIVGSSSSYYDA</sequence>
<gene>
    <name evidence="2" type="ORF">AKO1_009940</name>
</gene>
<dbReference type="Proteomes" id="UP001431209">
    <property type="component" value="Unassembled WGS sequence"/>
</dbReference>
<proteinExistence type="predicted"/>
<dbReference type="AlphaFoldDB" id="A0AAW2ZQ21"/>
<name>A0AAW2ZQ21_9EUKA</name>
<feature type="compositionally biased region" description="Basic and acidic residues" evidence="1">
    <location>
        <begin position="293"/>
        <end position="303"/>
    </location>
</feature>
<keyword evidence="3" id="KW-1185">Reference proteome</keyword>
<evidence type="ECO:0000313" key="3">
    <source>
        <dbReference type="Proteomes" id="UP001431209"/>
    </source>
</evidence>
<feature type="compositionally biased region" description="Polar residues" evidence="1">
    <location>
        <begin position="406"/>
        <end position="415"/>
    </location>
</feature>
<dbReference type="EMBL" id="JAOPGA020001779">
    <property type="protein sequence ID" value="KAL0491266.1"/>
    <property type="molecule type" value="Genomic_DNA"/>
</dbReference>
<protein>
    <submittedName>
        <fullName evidence="2">Coiled-coil domain-containing protein lobo</fullName>
    </submittedName>
</protein>
<evidence type="ECO:0000256" key="1">
    <source>
        <dbReference type="SAM" id="MobiDB-lite"/>
    </source>
</evidence>
<feature type="region of interest" description="Disordered" evidence="1">
    <location>
        <begin position="293"/>
        <end position="350"/>
    </location>
</feature>